<dbReference type="Proteomes" id="UP000488299">
    <property type="component" value="Unassembled WGS sequence"/>
</dbReference>
<feature type="domain" description="Secretion system C-terminal sorting" evidence="2">
    <location>
        <begin position="628"/>
        <end position="698"/>
    </location>
</feature>
<protein>
    <submittedName>
        <fullName evidence="3">T9SS type A sorting domain-containing protein</fullName>
    </submittedName>
</protein>
<dbReference type="PANTHER" id="PTHR44103">
    <property type="entry name" value="PROPROTEIN CONVERTASE P"/>
    <property type="match status" value="1"/>
</dbReference>
<keyword evidence="1" id="KW-0732">Signal</keyword>
<dbReference type="NCBIfam" id="TIGR04183">
    <property type="entry name" value="Por_Secre_tail"/>
    <property type="match status" value="1"/>
</dbReference>
<reference evidence="3 4" key="1">
    <citation type="submission" date="2019-10" db="EMBL/GenBank/DDBJ databases">
        <title>Rudanella paleaurantiibacter sp. nov., isolated from sludge.</title>
        <authorList>
            <person name="Xu S.Q."/>
        </authorList>
    </citation>
    <scope>NUCLEOTIDE SEQUENCE [LARGE SCALE GENOMIC DNA]</scope>
    <source>
        <strain evidence="3 4">HX-22-17</strain>
    </source>
</reference>
<evidence type="ECO:0000313" key="4">
    <source>
        <dbReference type="Proteomes" id="UP000488299"/>
    </source>
</evidence>
<dbReference type="InterPro" id="IPR028994">
    <property type="entry name" value="Integrin_alpha_N"/>
</dbReference>
<dbReference type="Gene3D" id="2.130.10.130">
    <property type="entry name" value="Integrin alpha, N-terminal"/>
    <property type="match status" value="2"/>
</dbReference>
<organism evidence="3 4">
    <name type="scientific">Rudanella paleaurantiibacter</name>
    <dbReference type="NCBI Taxonomy" id="2614655"/>
    <lineage>
        <taxon>Bacteria</taxon>
        <taxon>Pseudomonadati</taxon>
        <taxon>Bacteroidota</taxon>
        <taxon>Cytophagia</taxon>
        <taxon>Cytophagales</taxon>
        <taxon>Cytophagaceae</taxon>
        <taxon>Rudanella</taxon>
    </lineage>
</organism>
<dbReference type="InterPro" id="IPR026444">
    <property type="entry name" value="Secre_tail"/>
</dbReference>
<dbReference type="PANTHER" id="PTHR44103:SF1">
    <property type="entry name" value="PROPROTEIN CONVERTASE P"/>
    <property type="match status" value="1"/>
</dbReference>
<dbReference type="Pfam" id="PF13517">
    <property type="entry name" value="FG-GAP_3"/>
    <property type="match status" value="2"/>
</dbReference>
<name>A0A7J5U3E4_9BACT</name>
<dbReference type="Pfam" id="PF18962">
    <property type="entry name" value="Por_Secre_tail"/>
    <property type="match status" value="1"/>
</dbReference>
<sequence>MPNAFAGGLNACQFSMMKLDSDTRDDLVVFDRTASKVSTFLAQADGSFRYDPRYESAFPAMLNWMLLVDYDADGRRDLFTYTTAGIRLFRNISTAGQVRFQLVADPLMVEGFSGLLPIYGSPVDIPAITDLDDDGDIDVLAAQVGGSYVVYYENLSRNRTPGPKALPGLDFKRNGDCWGNFIINDCEAFAFGVNCQGGGRIATPTSGARPAHSGITLTIADTDGDNRKDILLGHVGCFNVNQIRNATSNDAKANFVSAETKFPANAPVDFPSFLATFLEDVDADGDADLLVSPNNSGNDGGLTDYRTSNWFYRNTGTRTKPAYELVQKNFLQDGMIDLGENSAPALADLDGDGDADLLVGHAGTITSAGTRAGLWYFENKGTTNDPAFELVTTDYLGLAQSLNVTYTVPQLIDMDGNQTPDLVLTSRAGRVVQVRVFLNTAPRGTAARYVAAEARTWPVPATIGLRELLTFADVDRDGLVDLLVGKQIGTVEYYRNTGSNGAPVYTPQSQTFANLAGDITTGTRSLVVADLNGDNRPELVTGSYNGQLRLYRFPDSPTQPAVLLDSLNNLSFAGTDLTLAAADLDGDKLPDLVLGSIAGGLRFIKNDSEKVIITATEPTTDDTTPWAYPNPTDRYVTVRPPHDGMAEVINLAGQVVRAGTPVRAYNETTIDLGDLPEGTYLVRLLAPNKPARVEKVVIWR</sequence>
<evidence type="ECO:0000256" key="1">
    <source>
        <dbReference type="ARBA" id="ARBA00022729"/>
    </source>
</evidence>
<evidence type="ECO:0000259" key="2">
    <source>
        <dbReference type="Pfam" id="PF18962"/>
    </source>
</evidence>
<evidence type="ECO:0000313" key="3">
    <source>
        <dbReference type="EMBL" id="KAB7732329.1"/>
    </source>
</evidence>
<dbReference type="SUPFAM" id="SSF69318">
    <property type="entry name" value="Integrin alpha N-terminal domain"/>
    <property type="match status" value="2"/>
</dbReference>
<gene>
    <name evidence="3" type="ORF">F5984_08500</name>
</gene>
<dbReference type="EMBL" id="WELI01000002">
    <property type="protein sequence ID" value="KAB7732329.1"/>
    <property type="molecule type" value="Genomic_DNA"/>
</dbReference>
<dbReference type="AlphaFoldDB" id="A0A7J5U3E4"/>
<proteinExistence type="predicted"/>
<accession>A0A7J5U3E4</accession>
<comment type="caution">
    <text evidence="3">The sequence shown here is derived from an EMBL/GenBank/DDBJ whole genome shotgun (WGS) entry which is preliminary data.</text>
</comment>
<dbReference type="InterPro" id="IPR013517">
    <property type="entry name" value="FG-GAP"/>
</dbReference>
<keyword evidence="4" id="KW-1185">Reference proteome</keyword>